<organism evidence="2">
    <name type="scientific">Alloyangia sp. H15</name>
    <dbReference type="NCBI Taxonomy" id="3029062"/>
    <lineage>
        <taxon>Bacteria</taxon>
        <taxon>Pseudomonadati</taxon>
        <taxon>Pseudomonadota</taxon>
        <taxon>Alphaproteobacteria</taxon>
        <taxon>Rhodobacterales</taxon>
        <taxon>Roseobacteraceae</taxon>
        <taxon>Alloyangia</taxon>
    </lineage>
</organism>
<name>A0AAU8AKL8_9RHOB</name>
<dbReference type="AlphaFoldDB" id="A0AAU8AKL8"/>
<dbReference type="RefSeq" id="WP_353474146.1">
    <property type="nucleotide sequence ID" value="NZ_CP123385.1"/>
</dbReference>
<keyword evidence="1" id="KW-0732">Signal</keyword>
<evidence type="ECO:0000313" key="2">
    <source>
        <dbReference type="EMBL" id="XCC95304.1"/>
    </source>
</evidence>
<protein>
    <submittedName>
        <fullName evidence="2">DUF1850 domain-containing protein</fullName>
    </submittedName>
</protein>
<reference evidence="2" key="1">
    <citation type="submission" date="2023-02" db="EMBL/GenBank/DDBJ databases">
        <title>Description and genomic characterization of Salipiger bruguierae sp. nov., isolated from the sediment of mangrove plant Bruguiera sexangula.</title>
        <authorList>
            <person name="Long M."/>
        </authorList>
    </citation>
    <scope>NUCLEOTIDE SEQUENCE</scope>
    <source>
        <strain evidence="2">H15</strain>
    </source>
</reference>
<accession>A0AAU8AKL8</accession>
<sequence>MALRSPLRGTGRAALAALLLPCLPAMALAGAGNGWLCLTETRGEGREIARLPLGPDGTFELSFIHSVSRTPVTDAYRVEEGEIVQTRETFMAHGAGLPSIANDMDATGWRHEDGHFILDMRRKTGPIPLRIQAQFKNTLHVAGTDLPLADLGQSALTLAPCDEETPL</sequence>
<gene>
    <name evidence="2" type="ORF">PVT71_19640</name>
</gene>
<feature type="chain" id="PRO_5043964158" evidence="1">
    <location>
        <begin position="28"/>
        <end position="167"/>
    </location>
</feature>
<dbReference type="Pfam" id="PF08905">
    <property type="entry name" value="DUF1850"/>
    <property type="match status" value="1"/>
</dbReference>
<feature type="signal peptide" evidence="1">
    <location>
        <begin position="1"/>
        <end position="27"/>
    </location>
</feature>
<proteinExistence type="predicted"/>
<dbReference type="EMBL" id="CP123385">
    <property type="protein sequence ID" value="XCC95304.1"/>
    <property type="molecule type" value="Genomic_DNA"/>
</dbReference>
<evidence type="ECO:0000256" key="1">
    <source>
        <dbReference type="SAM" id="SignalP"/>
    </source>
</evidence>
<dbReference type="InterPro" id="IPR015001">
    <property type="entry name" value="DUF1850"/>
</dbReference>